<evidence type="ECO:0000256" key="5">
    <source>
        <dbReference type="ARBA" id="ARBA00022771"/>
    </source>
</evidence>
<feature type="domain" description="KRAB" evidence="13">
    <location>
        <begin position="27"/>
        <end position="119"/>
    </location>
</feature>
<evidence type="ECO:0000259" key="12">
    <source>
        <dbReference type="PROSITE" id="PS50157"/>
    </source>
</evidence>
<dbReference type="SUPFAM" id="SSF109640">
    <property type="entry name" value="KRAB domain (Kruppel-associated box)"/>
    <property type="match status" value="1"/>
</dbReference>
<evidence type="ECO:0000256" key="10">
    <source>
        <dbReference type="ARBA" id="ARBA00023242"/>
    </source>
</evidence>
<dbReference type="GO" id="GO:0000785">
    <property type="term" value="C:chromatin"/>
    <property type="evidence" value="ECO:0007669"/>
    <property type="project" value="TreeGrafter"/>
</dbReference>
<dbReference type="FunFam" id="3.30.160.60:FF:000127">
    <property type="entry name" value="Zinc finger protein 354C"/>
    <property type="match status" value="1"/>
</dbReference>
<keyword evidence="7" id="KW-0805">Transcription regulation</keyword>
<reference evidence="14" key="1">
    <citation type="submission" date="2025-08" db="UniProtKB">
        <authorList>
            <consortium name="Ensembl"/>
        </authorList>
    </citation>
    <scope>IDENTIFICATION</scope>
</reference>
<dbReference type="PANTHER" id="PTHR14003">
    <property type="entry name" value="TRANSCRIPTIONAL REPRESSOR PROTEIN YY"/>
    <property type="match status" value="1"/>
</dbReference>
<evidence type="ECO:0000256" key="4">
    <source>
        <dbReference type="ARBA" id="ARBA00022737"/>
    </source>
</evidence>
<evidence type="ECO:0000256" key="1">
    <source>
        <dbReference type="ARBA" id="ARBA00004123"/>
    </source>
</evidence>
<dbReference type="InterPro" id="IPR036051">
    <property type="entry name" value="KRAB_dom_sf"/>
</dbReference>
<dbReference type="FunFam" id="3.30.160.60:FF:001498">
    <property type="entry name" value="Zinc finger protein 404"/>
    <property type="match status" value="1"/>
</dbReference>
<evidence type="ECO:0000256" key="6">
    <source>
        <dbReference type="ARBA" id="ARBA00022833"/>
    </source>
</evidence>
<evidence type="ECO:0000256" key="2">
    <source>
        <dbReference type="ARBA" id="ARBA00006991"/>
    </source>
</evidence>
<sequence length="545" mass="61906">HSAEPLKDPTLVSCLWTHLSPSSQGSVTFEDVAVYFSQEEWKLLHEAQRLLYRDVMLETFALVASLGCWPGAEDKETPGKNISVEMPQINTSKADLSTQKAYSCEKCFLDLEGRLHLPEELGTNPGQKLCESGVKFHQQNGKKPPRSDVDKAFMKSHTVPASKESITCQEAGKDFPGSSGLVRLQLAPQKDTDCVEALQRPYECSECGKAFSYKHILVQHRRVHTGERPYECSECGKAFSNKPTLVRHQRIHTGERPYECSECGKFFSQSSSLSEHQRIHTGSRPYKCNECGKFFTSNSNLIKHRRVHTGTRPYECSECGKFFNQSPSLIKHQRIHTGEKPYECNECGKLFSQSSTLIKHQRVHTGARPYKCIECGKLFSQSFGLTQHQRIHTGERPCECTECGELFSQNTRLTQHRKVHTRERPLECSKCRKAFCQRSALMEHQKLHSQDRPYECGKCTKAFSRRSNLLRHQKAHAQERPSAEMSAPSELIRRAKETLWGSQLESRTSEHPSVEVASDFQVHRKLLSSCAVLSNLPQPLPRKSL</sequence>
<evidence type="ECO:0000256" key="8">
    <source>
        <dbReference type="ARBA" id="ARBA00023125"/>
    </source>
</evidence>
<dbReference type="Pfam" id="PF01352">
    <property type="entry name" value="KRAB"/>
    <property type="match status" value="1"/>
</dbReference>
<dbReference type="Proteomes" id="UP000694540">
    <property type="component" value="Unplaced"/>
</dbReference>
<dbReference type="GO" id="GO:0000978">
    <property type="term" value="F:RNA polymerase II cis-regulatory region sequence-specific DNA binding"/>
    <property type="evidence" value="ECO:0007669"/>
    <property type="project" value="TreeGrafter"/>
</dbReference>
<feature type="domain" description="C2H2-type" evidence="12">
    <location>
        <begin position="454"/>
        <end position="481"/>
    </location>
</feature>
<evidence type="ECO:0000259" key="13">
    <source>
        <dbReference type="PROSITE" id="PS50805"/>
    </source>
</evidence>
<comment type="subcellular location">
    <subcellularLocation>
        <location evidence="1">Nucleus</location>
    </subcellularLocation>
</comment>
<keyword evidence="6" id="KW-0862">Zinc</keyword>
<feature type="domain" description="C2H2-type" evidence="12">
    <location>
        <begin position="314"/>
        <end position="341"/>
    </location>
</feature>
<dbReference type="FunFam" id="3.30.160.60:FF:000281">
    <property type="entry name" value="Zinc finger protein 558 isoform X1"/>
    <property type="match status" value="1"/>
</dbReference>
<feature type="domain" description="C2H2-type" evidence="12">
    <location>
        <begin position="202"/>
        <end position="229"/>
    </location>
</feature>
<feature type="domain" description="C2H2-type" evidence="12">
    <location>
        <begin position="258"/>
        <end position="285"/>
    </location>
</feature>
<keyword evidence="9" id="KW-0804">Transcription</keyword>
<keyword evidence="5 11" id="KW-0863">Zinc-finger</keyword>
<dbReference type="Gene3D" id="6.10.140.140">
    <property type="match status" value="1"/>
</dbReference>
<feature type="domain" description="C2H2-type" evidence="12">
    <location>
        <begin position="286"/>
        <end position="313"/>
    </location>
</feature>
<dbReference type="FunFam" id="3.30.160.60:FF:002259">
    <property type="entry name" value="zinc finger protein 271"/>
    <property type="match status" value="1"/>
</dbReference>
<evidence type="ECO:0000256" key="7">
    <source>
        <dbReference type="ARBA" id="ARBA00023015"/>
    </source>
</evidence>
<accession>A0A8C3WHN0</accession>
<evidence type="ECO:0000256" key="11">
    <source>
        <dbReference type="PROSITE-ProRule" id="PRU00042"/>
    </source>
</evidence>
<dbReference type="FunFam" id="3.30.160.60:FF:000295">
    <property type="entry name" value="zinc finger protein 19"/>
    <property type="match status" value="1"/>
</dbReference>
<dbReference type="InterPro" id="IPR013087">
    <property type="entry name" value="Znf_C2H2_type"/>
</dbReference>
<feature type="domain" description="C2H2-type" evidence="12">
    <location>
        <begin position="342"/>
        <end position="369"/>
    </location>
</feature>
<dbReference type="InterPro" id="IPR036236">
    <property type="entry name" value="Znf_C2H2_sf"/>
</dbReference>
<keyword evidence="15" id="KW-1185">Reference proteome</keyword>
<dbReference type="SMART" id="SM00349">
    <property type="entry name" value="KRAB"/>
    <property type="match status" value="1"/>
</dbReference>
<dbReference type="GO" id="GO:0000981">
    <property type="term" value="F:DNA-binding transcription factor activity, RNA polymerase II-specific"/>
    <property type="evidence" value="ECO:0007669"/>
    <property type="project" value="TreeGrafter"/>
</dbReference>
<proteinExistence type="inferred from homology"/>
<dbReference type="GO" id="GO:0045892">
    <property type="term" value="P:negative regulation of DNA-templated transcription"/>
    <property type="evidence" value="ECO:0007669"/>
    <property type="project" value="UniProtKB-ARBA"/>
</dbReference>
<feature type="domain" description="C2H2-type" evidence="12">
    <location>
        <begin position="230"/>
        <end position="257"/>
    </location>
</feature>
<dbReference type="GO" id="GO:0005667">
    <property type="term" value="C:transcription regulator complex"/>
    <property type="evidence" value="ECO:0007669"/>
    <property type="project" value="TreeGrafter"/>
</dbReference>
<feature type="domain" description="C2H2-type" evidence="12">
    <location>
        <begin position="370"/>
        <end position="397"/>
    </location>
</feature>
<dbReference type="PANTHER" id="PTHR14003:SF23">
    <property type="entry name" value="ZINC FINGER PROTEIN 143"/>
    <property type="match status" value="1"/>
</dbReference>
<dbReference type="SMART" id="SM00355">
    <property type="entry name" value="ZnF_C2H2"/>
    <property type="match status" value="10"/>
</dbReference>
<dbReference type="AlphaFoldDB" id="A0A8C3WHN0"/>
<dbReference type="InterPro" id="IPR001909">
    <property type="entry name" value="KRAB"/>
</dbReference>
<dbReference type="GO" id="GO:0008270">
    <property type="term" value="F:zinc ion binding"/>
    <property type="evidence" value="ECO:0007669"/>
    <property type="project" value="UniProtKB-KW"/>
</dbReference>
<evidence type="ECO:0000256" key="9">
    <source>
        <dbReference type="ARBA" id="ARBA00023163"/>
    </source>
</evidence>
<dbReference type="FunFam" id="3.30.160.60:FF:000249">
    <property type="entry name" value="Zinc finger protein 154"/>
    <property type="match status" value="1"/>
</dbReference>
<dbReference type="CDD" id="cd07765">
    <property type="entry name" value="KRAB_A-box"/>
    <property type="match status" value="1"/>
</dbReference>
<dbReference type="PROSITE" id="PS00028">
    <property type="entry name" value="ZINC_FINGER_C2H2_1"/>
    <property type="match status" value="10"/>
</dbReference>
<dbReference type="FunFam" id="3.30.160.60:FF:000060">
    <property type="entry name" value="zinc finger protein 436"/>
    <property type="match status" value="1"/>
</dbReference>
<keyword evidence="4" id="KW-0677">Repeat</keyword>
<dbReference type="GeneTree" id="ENSGT00940000166082"/>
<evidence type="ECO:0000256" key="3">
    <source>
        <dbReference type="ARBA" id="ARBA00022723"/>
    </source>
</evidence>
<feature type="domain" description="C2H2-type" evidence="12">
    <location>
        <begin position="426"/>
        <end position="453"/>
    </location>
</feature>
<dbReference type="SUPFAM" id="SSF57667">
    <property type="entry name" value="beta-beta-alpha zinc fingers"/>
    <property type="match status" value="6"/>
</dbReference>
<dbReference type="Ensembl" id="ENSCWAT00000015862.1">
    <property type="protein sequence ID" value="ENSCWAP00000014614.1"/>
    <property type="gene ID" value="ENSCWAG00000011308.1"/>
</dbReference>
<keyword evidence="3" id="KW-0479">Metal-binding</keyword>
<dbReference type="Pfam" id="PF00096">
    <property type="entry name" value="zf-C2H2"/>
    <property type="match status" value="9"/>
</dbReference>
<feature type="domain" description="C2H2-type" evidence="12">
    <location>
        <begin position="398"/>
        <end position="425"/>
    </location>
</feature>
<reference evidence="14" key="2">
    <citation type="submission" date="2025-09" db="UniProtKB">
        <authorList>
            <consortium name="Ensembl"/>
        </authorList>
    </citation>
    <scope>IDENTIFICATION</scope>
</reference>
<dbReference type="PROSITE" id="PS50805">
    <property type="entry name" value="KRAB"/>
    <property type="match status" value="1"/>
</dbReference>
<name>A0A8C3WHN0_9CETA</name>
<dbReference type="FunFam" id="3.30.160.60:FF:002343">
    <property type="entry name" value="Zinc finger protein 33A"/>
    <property type="match status" value="1"/>
</dbReference>
<evidence type="ECO:0000313" key="14">
    <source>
        <dbReference type="Ensembl" id="ENSCWAP00000014614.1"/>
    </source>
</evidence>
<dbReference type="GO" id="GO:0031519">
    <property type="term" value="C:PcG protein complex"/>
    <property type="evidence" value="ECO:0007669"/>
    <property type="project" value="TreeGrafter"/>
</dbReference>
<dbReference type="FunFam" id="3.30.160.60:FF:001478">
    <property type="entry name" value="Zinc finger protein 134"/>
    <property type="match status" value="1"/>
</dbReference>
<dbReference type="PROSITE" id="PS50157">
    <property type="entry name" value="ZINC_FINGER_C2H2_2"/>
    <property type="match status" value="10"/>
</dbReference>
<keyword evidence="10" id="KW-0539">Nucleus</keyword>
<organism evidence="14 15">
    <name type="scientific">Catagonus wagneri</name>
    <name type="common">Chacoan peccary</name>
    <dbReference type="NCBI Taxonomy" id="51154"/>
    <lineage>
        <taxon>Eukaryota</taxon>
        <taxon>Metazoa</taxon>
        <taxon>Chordata</taxon>
        <taxon>Craniata</taxon>
        <taxon>Vertebrata</taxon>
        <taxon>Euteleostomi</taxon>
        <taxon>Mammalia</taxon>
        <taxon>Eutheria</taxon>
        <taxon>Laurasiatheria</taxon>
        <taxon>Artiodactyla</taxon>
        <taxon>Suina</taxon>
        <taxon>Tayassuidae</taxon>
        <taxon>Catagonus</taxon>
    </lineage>
</organism>
<dbReference type="FunFam" id="3.30.160.60:FF:000040">
    <property type="entry name" value="RB associated KRAB zinc finger"/>
    <property type="match status" value="1"/>
</dbReference>
<protein>
    <submittedName>
        <fullName evidence="14">Uncharacterized protein</fullName>
    </submittedName>
</protein>
<evidence type="ECO:0000313" key="15">
    <source>
        <dbReference type="Proteomes" id="UP000694540"/>
    </source>
</evidence>
<comment type="similarity">
    <text evidence="2">Belongs to the krueppel C2H2-type zinc-finger protein family.</text>
</comment>
<keyword evidence="8" id="KW-0238">DNA-binding</keyword>
<dbReference type="Gene3D" id="3.30.160.60">
    <property type="entry name" value="Classic Zinc Finger"/>
    <property type="match status" value="10"/>
</dbReference>